<dbReference type="EMBL" id="CAEZYB010000083">
    <property type="protein sequence ID" value="CAB4707702.1"/>
    <property type="molecule type" value="Genomic_DNA"/>
</dbReference>
<dbReference type="CDD" id="cd19946">
    <property type="entry name" value="GlpA-like_Fer2_BFD-like"/>
    <property type="match status" value="1"/>
</dbReference>
<dbReference type="Gene3D" id="3.50.50.60">
    <property type="entry name" value="FAD/NAD(P)-binding domain"/>
    <property type="match status" value="1"/>
</dbReference>
<dbReference type="Gene3D" id="1.10.10.1100">
    <property type="entry name" value="BFD-like [2Fe-2S]-binding domain"/>
    <property type="match status" value="1"/>
</dbReference>
<feature type="domain" description="BFD-like [2Fe-2S]-binding" evidence="2">
    <location>
        <begin position="400"/>
        <end position="453"/>
    </location>
</feature>
<dbReference type="AlphaFoldDB" id="A0A6J6KY91"/>
<dbReference type="Pfam" id="PF04324">
    <property type="entry name" value="Fer2_BFD"/>
    <property type="match status" value="1"/>
</dbReference>
<reference evidence="3" key="1">
    <citation type="submission" date="2020-05" db="EMBL/GenBank/DDBJ databases">
        <authorList>
            <person name="Chiriac C."/>
            <person name="Salcher M."/>
            <person name="Ghai R."/>
            <person name="Kavagutti S V."/>
        </authorList>
    </citation>
    <scope>NUCLEOTIDE SEQUENCE</scope>
</reference>
<dbReference type="InterPro" id="IPR052745">
    <property type="entry name" value="G3P_Oxidase/Oxidoreductase"/>
</dbReference>
<dbReference type="EMBL" id="CAEZZR010000031">
    <property type="protein sequence ID" value="CAB4769249.1"/>
    <property type="molecule type" value="Genomic_DNA"/>
</dbReference>
<dbReference type="PANTHER" id="PTHR42720">
    <property type="entry name" value="GLYCEROL-3-PHOSPHATE DEHYDROGENASE"/>
    <property type="match status" value="1"/>
</dbReference>
<dbReference type="PANTHER" id="PTHR42720:SF1">
    <property type="entry name" value="GLYCEROL 3-PHOSPHATE OXIDASE"/>
    <property type="match status" value="1"/>
</dbReference>
<name>A0A6J6KY91_9ZZZZ</name>
<evidence type="ECO:0000313" key="3">
    <source>
        <dbReference type="EMBL" id="CAB4654730.1"/>
    </source>
</evidence>
<gene>
    <name evidence="3" type="ORF">UFOPK2254_00366</name>
    <name evidence="4" type="ORF">UFOPK2646_00798</name>
    <name evidence="5" type="ORF">UFOPK2907_00457</name>
</gene>
<dbReference type="InterPro" id="IPR006076">
    <property type="entry name" value="FAD-dep_OxRdtase"/>
</dbReference>
<evidence type="ECO:0000259" key="1">
    <source>
        <dbReference type="Pfam" id="PF01266"/>
    </source>
</evidence>
<feature type="domain" description="FAD dependent oxidoreductase" evidence="1">
    <location>
        <begin position="6"/>
        <end position="355"/>
    </location>
</feature>
<protein>
    <submittedName>
        <fullName evidence="3">Unannotated protein</fullName>
    </submittedName>
</protein>
<organism evidence="3">
    <name type="scientific">freshwater metagenome</name>
    <dbReference type="NCBI Taxonomy" id="449393"/>
    <lineage>
        <taxon>unclassified sequences</taxon>
        <taxon>metagenomes</taxon>
        <taxon>ecological metagenomes</taxon>
    </lineage>
</organism>
<proteinExistence type="predicted"/>
<dbReference type="EMBL" id="CAEZWO010000023">
    <property type="protein sequence ID" value="CAB4654730.1"/>
    <property type="molecule type" value="Genomic_DNA"/>
</dbReference>
<accession>A0A6J6KY91</accession>
<evidence type="ECO:0000313" key="4">
    <source>
        <dbReference type="EMBL" id="CAB4707702.1"/>
    </source>
</evidence>
<dbReference type="Pfam" id="PF01266">
    <property type="entry name" value="DAO"/>
    <property type="match status" value="1"/>
</dbReference>
<dbReference type="InterPro" id="IPR007419">
    <property type="entry name" value="BFD-like_2Fe2S-bd_dom"/>
</dbReference>
<dbReference type="InterPro" id="IPR036188">
    <property type="entry name" value="FAD/NAD-bd_sf"/>
</dbReference>
<dbReference type="InterPro" id="IPR041854">
    <property type="entry name" value="BFD-like_2Fe2S-bd_dom_sf"/>
</dbReference>
<evidence type="ECO:0000313" key="5">
    <source>
        <dbReference type="EMBL" id="CAB4769249.1"/>
    </source>
</evidence>
<sequence>MNKVFDVAIIGAGVVGAAIARELSQFDIDVLLLDASDDVGNATSKANTAILHTGFDMVPGSLESTLVREGYFLLKKYADQVAIATEPVGALLVAWSEEELANLPKIQEKARANGYLSCEIISSSQVYLLEPHLGLGALGALTVPDEWIIDPWSTTVAYATQAKRAGVQVKLNTKVTKVSHKDDLHTLTTTSGDISTRFVVNAAGLYSDEIDAMFECKDFTITPRKGELLVFDKLARSLISHIILPVPSSMGKGVLVSPTVFGNIMLGPTAQNIEDKSDTSTTEQGIEFLKAKGAKIAPTLFNEEITTMYAGLRAATEHSDYQIFLRAEKKLVTVGGIRSTGLTASMAIAEYVRDLLVEGGLKLGKQSVLPQLTMPNLGEAGVRPYQDESLIEKEESYGEIICHCERVSRGEIRDALVSDLPATTLGGLGRRTRAGLGRCQGFYCHAQLRTLLAGEK</sequence>
<dbReference type="SUPFAM" id="SSF51905">
    <property type="entry name" value="FAD/NAD(P)-binding domain"/>
    <property type="match status" value="1"/>
</dbReference>
<dbReference type="Gene3D" id="3.30.9.10">
    <property type="entry name" value="D-Amino Acid Oxidase, subunit A, domain 2"/>
    <property type="match status" value="1"/>
</dbReference>
<evidence type="ECO:0000259" key="2">
    <source>
        <dbReference type="Pfam" id="PF04324"/>
    </source>
</evidence>
<dbReference type="SUPFAM" id="SSF54373">
    <property type="entry name" value="FAD-linked reductases, C-terminal domain"/>
    <property type="match status" value="1"/>
</dbReference>